<accession>A0A5J4ZLX8</accession>
<dbReference type="PROSITE" id="PS00107">
    <property type="entry name" value="PROTEIN_KINASE_ATP"/>
    <property type="match status" value="1"/>
</dbReference>
<dbReference type="SUPFAM" id="SSF56112">
    <property type="entry name" value="Protein kinase-like (PK-like)"/>
    <property type="match status" value="1"/>
</dbReference>
<evidence type="ECO:0000259" key="16">
    <source>
        <dbReference type="PROSITE" id="PS50011"/>
    </source>
</evidence>
<keyword evidence="5 15" id="KW-0812">Transmembrane</keyword>
<dbReference type="GO" id="GO:0030246">
    <property type="term" value="F:carbohydrate binding"/>
    <property type="evidence" value="ECO:0007669"/>
    <property type="project" value="UniProtKB-KW"/>
</dbReference>
<dbReference type="PROSITE" id="PS00108">
    <property type="entry name" value="PROTEIN_KINASE_ST"/>
    <property type="match status" value="1"/>
</dbReference>
<name>A0A5J4ZLX8_9ASTE</name>
<evidence type="ECO:0000256" key="5">
    <source>
        <dbReference type="ARBA" id="ARBA00022692"/>
    </source>
</evidence>
<dbReference type="CDD" id="cd14066">
    <property type="entry name" value="STKc_IRAK"/>
    <property type="match status" value="1"/>
</dbReference>
<feature type="domain" description="Protein kinase" evidence="16">
    <location>
        <begin position="316"/>
        <end position="607"/>
    </location>
</feature>
<keyword evidence="10 14" id="KW-0067">ATP-binding</keyword>
<dbReference type="InterPro" id="IPR001220">
    <property type="entry name" value="Legume_lectin_dom"/>
</dbReference>
<evidence type="ECO:0000256" key="10">
    <source>
        <dbReference type="ARBA" id="ARBA00022840"/>
    </source>
</evidence>
<evidence type="ECO:0000256" key="11">
    <source>
        <dbReference type="ARBA" id="ARBA00022989"/>
    </source>
</evidence>
<keyword evidence="6" id="KW-0732">Signal</keyword>
<keyword evidence="13" id="KW-0675">Receptor</keyword>
<dbReference type="OrthoDB" id="1913956at2759"/>
<dbReference type="PANTHER" id="PTHR27007">
    <property type="match status" value="1"/>
</dbReference>
<keyword evidence="9" id="KW-0418">Kinase</keyword>
<evidence type="ECO:0000256" key="2">
    <source>
        <dbReference type="ARBA" id="ARBA00008536"/>
    </source>
</evidence>
<proteinExistence type="inferred from homology"/>
<dbReference type="AlphaFoldDB" id="A0A5J4ZLX8"/>
<feature type="binding site" evidence="14">
    <location>
        <position position="343"/>
    </location>
    <ligand>
        <name>ATP</name>
        <dbReference type="ChEBI" id="CHEBI:30616"/>
    </ligand>
</feature>
<sequence length="638" mass="70820">MGRAANSRSYSHVVYLVMITATVLGSSIIQVKCLNFNYPNFTPENSGDLIRTNLSSISLGAIQVTHENLVTPITNLAGRTPVGGEGLAFILTKDSGSTSIPENSEGQWLGIVNARTNGSSESNIVAIEFDTKKSYLEDIDNNHVGIDINSVYSIEQVSLNGRLNISGSIDITVSVRYDGESKNLTVFMTNETTDHMKEEEPIVAMYLDLSRHLPENVYVGFSASTGQDTQLNCILSWNFTSSDIDEDADLLWVWISISVAPVVLLTGVFLYFHRKRKLKEKQLQDDDPRIELQIQSSATAPQKFQLKEIIRATGNFNSKNQLGKGGFGTVYKGMLSDKEVAVKRFSSDSHEGKRDFIAEVTIIGSLHHKNLVKLVGWCYERNELILVYELMPNGSLDKLIFGNKNQDMASTLSWERRHVIICGVARALDYLHNGCEKRVLHRDIKASNIMLDSEFNARLGDFGLARTIQLSEKTHHSTKEIAGTPGYMAPESFLIGRATVETDVYAFGVLLLEVACGRKPGNQSDQNNYSNRIVDWVWELYGMERIIDAVDIRLNGEFEEEQAECVLKLGLSCCHPNPYQRPSMRTALLVLIGEAAPPPLPGEKPVFMWPAATPSFKENLENSVFGGQLTPITVLSGR</sequence>
<dbReference type="GO" id="GO:0005524">
    <property type="term" value="F:ATP binding"/>
    <property type="evidence" value="ECO:0007669"/>
    <property type="project" value="UniProtKB-UniRule"/>
</dbReference>
<keyword evidence="4" id="KW-0808">Transferase</keyword>
<dbReference type="InterPro" id="IPR013320">
    <property type="entry name" value="ConA-like_dom_sf"/>
</dbReference>
<keyword evidence="8 14" id="KW-0547">Nucleotide-binding</keyword>
<feature type="transmembrane region" description="Helical" evidence="15">
    <location>
        <begin position="12"/>
        <end position="31"/>
    </location>
</feature>
<evidence type="ECO:0000313" key="17">
    <source>
        <dbReference type="EMBL" id="KAA8518277.1"/>
    </source>
</evidence>
<feature type="transmembrane region" description="Helical" evidence="15">
    <location>
        <begin position="251"/>
        <end position="272"/>
    </location>
</feature>
<dbReference type="GO" id="GO:0004672">
    <property type="term" value="F:protein kinase activity"/>
    <property type="evidence" value="ECO:0007669"/>
    <property type="project" value="InterPro"/>
</dbReference>
<evidence type="ECO:0000256" key="12">
    <source>
        <dbReference type="ARBA" id="ARBA00023136"/>
    </source>
</evidence>
<dbReference type="FunFam" id="3.30.200.20:FF:000476">
    <property type="entry name" value="Probable L-type lectin-domain containing receptor kinase S.5"/>
    <property type="match status" value="1"/>
</dbReference>
<protein>
    <recommendedName>
        <fullName evidence="16">Protein kinase domain-containing protein</fullName>
    </recommendedName>
</protein>
<organism evidence="17 18">
    <name type="scientific">Nyssa sinensis</name>
    <dbReference type="NCBI Taxonomy" id="561372"/>
    <lineage>
        <taxon>Eukaryota</taxon>
        <taxon>Viridiplantae</taxon>
        <taxon>Streptophyta</taxon>
        <taxon>Embryophyta</taxon>
        <taxon>Tracheophyta</taxon>
        <taxon>Spermatophyta</taxon>
        <taxon>Magnoliopsida</taxon>
        <taxon>eudicotyledons</taxon>
        <taxon>Gunneridae</taxon>
        <taxon>Pentapetalae</taxon>
        <taxon>asterids</taxon>
        <taxon>Cornales</taxon>
        <taxon>Nyssaceae</taxon>
        <taxon>Nyssa</taxon>
    </lineage>
</organism>
<dbReference type="InterPro" id="IPR000719">
    <property type="entry name" value="Prot_kinase_dom"/>
</dbReference>
<dbReference type="FunFam" id="1.10.510.10:FF:000626">
    <property type="entry name" value="probable L-type lectin-domain containing receptor kinase S.5"/>
    <property type="match status" value="1"/>
</dbReference>
<keyword evidence="11 15" id="KW-1133">Transmembrane helix</keyword>
<dbReference type="InterPro" id="IPR008271">
    <property type="entry name" value="Ser/Thr_kinase_AS"/>
</dbReference>
<evidence type="ECO:0000256" key="1">
    <source>
        <dbReference type="ARBA" id="ARBA00004479"/>
    </source>
</evidence>
<dbReference type="PROSITE" id="PS50011">
    <property type="entry name" value="PROTEIN_KINASE_DOM"/>
    <property type="match status" value="1"/>
</dbReference>
<dbReference type="CDD" id="cd06899">
    <property type="entry name" value="lectin_legume_LecRK_Arcelin_ConA"/>
    <property type="match status" value="1"/>
</dbReference>
<evidence type="ECO:0000256" key="15">
    <source>
        <dbReference type="SAM" id="Phobius"/>
    </source>
</evidence>
<dbReference type="Pfam" id="PF00069">
    <property type="entry name" value="Pkinase"/>
    <property type="match status" value="1"/>
</dbReference>
<dbReference type="Gene3D" id="2.60.120.200">
    <property type="match status" value="1"/>
</dbReference>
<evidence type="ECO:0000256" key="4">
    <source>
        <dbReference type="ARBA" id="ARBA00022679"/>
    </source>
</evidence>
<gene>
    <name evidence="17" type="ORF">F0562_015840</name>
</gene>
<dbReference type="InterPro" id="IPR017441">
    <property type="entry name" value="Protein_kinase_ATP_BS"/>
</dbReference>
<dbReference type="Proteomes" id="UP000325577">
    <property type="component" value="Linkage Group LG7"/>
</dbReference>
<dbReference type="GO" id="GO:0016020">
    <property type="term" value="C:membrane"/>
    <property type="evidence" value="ECO:0007669"/>
    <property type="project" value="UniProtKB-SubCell"/>
</dbReference>
<dbReference type="SUPFAM" id="SSF49899">
    <property type="entry name" value="Concanavalin A-like lectins/glucanases"/>
    <property type="match status" value="1"/>
</dbReference>
<comment type="subcellular location">
    <subcellularLocation>
        <location evidence="1">Membrane</location>
        <topology evidence="1">Single-pass type I membrane protein</topology>
    </subcellularLocation>
</comment>
<dbReference type="SMART" id="SM00220">
    <property type="entry name" value="S_TKc"/>
    <property type="match status" value="1"/>
</dbReference>
<evidence type="ECO:0000256" key="8">
    <source>
        <dbReference type="ARBA" id="ARBA00022741"/>
    </source>
</evidence>
<dbReference type="Gene3D" id="1.10.510.10">
    <property type="entry name" value="Transferase(Phosphotransferase) domain 1"/>
    <property type="match status" value="1"/>
</dbReference>
<reference evidence="17 18" key="1">
    <citation type="submission" date="2019-09" db="EMBL/GenBank/DDBJ databases">
        <title>A chromosome-level genome assembly of the Chinese tupelo Nyssa sinensis.</title>
        <authorList>
            <person name="Yang X."/>
            <person name="Kang M."/>
            <person name="Yang Y."/>
            <person name="Xiong H."/>
            <person name="Wang M."/>
            <person name="Zhang Z."/>
            <person name="Wang Z."/>
            <person name="Wu H."/>
            <person name="Ma T."/>
            <person name="Liu J."/>
            <person name="Xi Z."/>
        </authorList>
    </citation>
    <scope>NUCLEOTIDE SEQUENCE [LARGE SCALE GENOMIC DNA]</scope>
    <source>
        <strain evidence="17">J267</strain>
        <tissue evidence="17">Leaf</tissue>
    </source>
</reference>
<evidence type="ECO:0000256" key="6">
    <source>
        <dbReference type="ARBA" id="ARBA00022729"/>
    </source>
</evidence>
<dbReference type="EMBL" id="CM018050">
    <property type="protein sequence ID" value="KAA8518277.1"/>
    <property type="molecule type" value="Genomic_DNA"/>
</dbReference>
<evidence type="ECO:0000313" key="18">
    <source>
        <dbReference type="Proteomes" id="UP000325577"/>
    </source>
</evidence>
<comment type="similarity">
    <text evidence="2">In the N-terminal section; belongs to the leguminous lectin family.</text>
</comment>
<evidence type="ECO:0000256" key="7">
    <source>
        <dbReference type="ARBA" id="ARBA00022734"/>
    </source>
</evidence>
<dbReference type="Gene3D" id="3.30.200.20">
    <property type="entry name" value="Phosphorylase Kinase, domain 1"/>
    <property type="match status" value="1"/>
</dbReference>
<evidence type="ECO:0000256" key="13">
    <source>
        <dbReference type="ARBA" id="ARBA00023170"/>
    </source>
</evidence>
<dbReference type="InterPro" id="IPR011009">
    <property type="entry name" value="Kinase-like_dom_sf"/>
</dbReference>
<comment type="similarity">
    <text evidence="3">In the C-terminal section; belongs to the protein kinase superfamily. Ser/Thr protein kinase family.</text>
</comment>
<keyword evidence="12 15" id="KW-0472">Membrane</keyword>
<evidence type="ECO:0000256" key="14">
    <source>
        <dbReference type="PROSITE-ProRule" id="PRU10141"/>
    </source>
</evidence>
<dbReference type="Pfam" id="PF00139">
    <property type="entry name" value="Lectin_legB"/>
    <property type="match status" value="1"/>
</dbReference>
<evidence type="ECO:0000256" key="9">
    <source>
        <dbReference type="ARBA" id="ARBA00022777"/>
    </source>
</evidence>
<keyword evidence="18" id="KW-1185">Reference proteome</keyword>
<keyword evidence="7" id="KW-0430">Lectin</keyword>
<evidence type="ECO:0000256" key="3">
    <source>
        <dbReference type="ARBA" id="ARBA00010217"/>
    </source>
</evidence>
<dbReference type="InterPro" id="IPR050528">
    <property type="entry name" value="L-type_Lectin-RKs"/>
</dbReference>